<proteinExistence type="predicted"/>
<dbReference type="KEGG" id="kps:KPNJ2_04294"/>
<accession>W8UMF0</accession>
<protein>
    <submittedName>
        <fullName evidence="1">Uncharacterized protein</fullName>
    </submittedName>
</protein>
<dbReference type="PATRIC" id="fig|1420013.3.peg.4043"/>
<evidence type="ECO:0000313" key="2">
    <source>
        <dbReference type="Proteomes" id="UP000019586"/>
    </source>
</evidence>
<reference evidence="1 2" key="1">
    <citation type="journal article" date="2014" name="Proc. Natl. Acad. Sci. U.S.A.">
        <title>Molecular dissection of the evolution of carbapenem-resistant multilocus sequence type 258 Klebsiella pneumoniae.</title>
        <authorList>
            <person name="Deleo F.R."/>
            <person name="Chen L."/>
            <person name="Porcella S.F."/>
            <person name="Martens C.A."/>
            <person name="Kobayashi S.D."/>
            <person name="Porter A.R."/>
            <person name="Chavda K.D."/>
            <person name="Jacobs M.R."/>
            <person name="Mathema B."/>
            <person name="Olsen R.J."/>
            <person name="Bonomo R.A."/>
            <person name="Musser J.M."/>
            <person name="Kreiswirth B.N."/>
        </authorList>
    </citation>
    <scope>NUCLEOTIDE SEQUENCE [LARGE SCALE GENOMIC DNA]</scope>
    <source>
        <strain evidence="1">30684/NJST258_2</strain>
    </source>
</reference>
<sequence length="56" mass="6439">MMKMMDEITSAVLNIDGDHIDGKVPAENDINNLYVFQSVMKALYFDAEICQRKSER</sequence>
<dbReference type="EMBL" id="CP006918">
    <property type="protein sequence ID" value="AHM81074.1"/>
    <property type="molecule type" value="Genomic_DNA"/>
</dbReference>
<gene>
    <name evidence="1" type="ORF">KPNJ2_04294</name>
</gene>
<name>W8UMF0_KLEPN</name>
<dbReference type="AlphaFoldDB" id="W8UMF0"/>
<dbReference type="HOGENOM" id="CLU_3153894_0_0_6"/>
<dbReference type="Proteomes" id="UP000019586">
    <property type="component" value="Chromosome"/>
</dbReference>
<organism evidence="1 2">
    <name type="scientific">Klebsiella pneumoniae 30684/NJST258_2</name>
    <dbReference type="NCBI Taxonomy" id="1420013"/>
    <lineage>
        <taxon>Bacteria</taxon>
        <taxon>Pseudomonadati</taxon>
        <taxon>Pseudomonadota</taxon>
        <taxon>Gammaproteobacteria</taxon>
        <taxon>Enterobacterales</taxon>
        <taxon>Enterobacteriaceae</taxon>
        <taxon>Klebsiella/Raoultella group</taxon>
        <taxon>Klebsiella</taxon>
        <taxon>Klebsiella pneumoniae complex</taxon>
    </lineage>
</organism>
<evidence type="ECO:0000313" key="1">
    <source>
        <dbReference type="EMBL" id="AHM81074.1"/>
    </source>
</evidence>